<dbReference type="Pfam" id="PF13359">
    <property type="entry name" value="DDE_Tnp_4"/>
    <property type="match status" value="1"/>
</dbReference>
<evidence type="ECO:0000313" key="4">
    <source>
        <dbReference type="EMBL" id="CAG5003224.1"/>
    </source>
</evidence>
<dbReference type="AlphaFoldDB" id="A0A8S3X578"/>
<keyword evidence="2" id="KW-0479">Metal-binding</keyword>
<accession>A0A8S3X578</accession>
<protein>
    <submittedName>
        <fullName evidence="4">(apollo) hypothetical protein</fullName>
    </submittedName>
</protein>
<dbReference type="PANTHER" id="PTHR23080:SF141">
    <property type="entry name" value="TRANSPOSASE HELIX-TURN-HELIX DOMAIN-CONTAINING PROTEIN"/>
    <property type="match status" value="1"/>
</dbReference>
<evidence type="ECO:0000256" key="1">
    <source>
        <dbReference type="ARBA" id="ARBA00001968"/>
    </source>
</evidence>
<name>A0A8S3X578_PARAO</name>
<dbReference type="Proteomes" id="UP000691718">
    <property type="component" value="Unassembled WGS sequence"/>
</dbReference>
<reference evidence="4" key="1">
    <citation type="submission" date="2021-04" db="EMBL/GenBank/DDBJ databases">
        <authorList>
            <person name="Tunstrom K."/>
        </authorList>
    </citation>
    <scope>NUCLEOTIDE SEQUENCE</scope>
</reference>
<sequence>MKKKWKNALRIGKPISSSMRVCSHHFQASDFFPNTKFNIGITPSGLITEISASYGGRASNKHIVNESGILNKCEFNDGVMVDKGYRIESESSASACQASFLESEKADDQRRCNPHCRDCTGKSAC</sequence>
<dbReference type="GO" id="GO:0046872">
    <property type="term" value="F:metal ion binding"/>
    <property type="evidence" value="ECO:0007669"/>
    <property type="project" value="UniProtKB-KW"/>
</dbReference>
<dbReference type="EMBL" id="CAJQZP010000963">
    <property type="protein sequence ID" value="CAG5003224.1"/>
    <property type="molecule type" value="Genomic_DNA"/>
</dbReference>
<dbReference type="PANTHER" id="PTHR23080">
    <property type="entry name" value="THAP DOMAIN PROTEIN"/>
    <property type="match status" value="1"/>
</dbReference>
<organism evidence="4 5">
    <name type="scientific">Parnassius apollo</name>
    <name type="common">Apollo butterfly</name>
    <name type="synonym">Papilio apollo</name>
    <dbReference type="NCBI Taxonomy" id="110799"/>
    <lineage>
        <taxon>Eukaryota</taxon>
        <taxon>Metazoa</taxon>
        <taxon>Ecdysozoa</taxon>
        <taxon>Arthropoda</taxon>
        <taxon>Hexapoda</taxon>
        <taxon>Insecta</taxon>
        <taxon>Pterygota</taxon>
        <taxon>Neoptera</taxon>
        <taxon>Endopterygota</taxon>
        <taxon>Lepidoptera</taxon>
        <taxon>Glossata</taxon>
        <taxon>Ditrysia</taxon>
        <taxon>Papilionoidea</taxon>
        <taxon>Papilionidae</taxon>
        <taxon>Parnassiinae</taxon>
        <taxon>Parnassini</taxon>
        <taxon>Parnassius</taxon>
        <taxon>Parnassius</taxon>
    </lineage>
</organism>
<feature type="domain" description="DDE Tnp4" evidence="3">
    <location>
        <begin position="35"/>
        <end position="96"/>
    </location>
</feature>
<proteinExistence type="predicted"/>
<comment type="caution">
    <text evidence="4">The sequence shown here is derived from an EMBL/GenBank/DDBJ whole genome shotgun (WGS) entry which is preliminary data.</text>
</comment>
<evidence type="ECO:0000256" key="2">
    <source>
        <dbReference type="ARBA" id="ARBA00022723"/>
    </source>
</evidence>
<dbReference type="OrthoDB" id="7331812at2759"/>
<evidence type="ECO:0000313" key="5">
    <source>
        <dbReference type="Proteomes" id="UP000691718"/>
    </source>
</evidence>
<gene>
    <name evidence="4" type="ORF">PAPOLLO_LOCUS14205</name>
</gene>
<keyword evidence="5" id="KW-1185">Reference proteome</keyword>
<evidence type="ECO:0000259" key="3">
    <source>
        <dbReference type="Pfam" id="PF13359"/>
    </source>
</evidence>
<dbReference type="InterPro" id="IPR027806">
    <property type="entry name" value="HARBI1_dom"/>
</dbReference>
<comment type="cofactor">
    <cofactor evidence="1">
        <name>a divalent metal cation</name>
        <dbReference type="ChEBI" id="CHEBI:60240"/>
    </cofactor>
</comment>